<dbReference type="InterPro" id="IPR002550">
    <property type="entry name" value="CNNM"/>
</dbReference>
<dbReference type="GO" id="GO:0050660">
    <property type="term" value="F:flavin adenine dinucleotide binding"/>
    <property type="evidence" value="ECO:0007669"/>
    <property type="project" value="InterPro"/>
</dbReference>
<dbReference type="Proteomes" id="UP000272771">
    <property type="component" value="Chromosome"/>
</dbReference>
<dbReference type="STRING" id="28091.SAMEA3174300_00646"/>
<dbReference type="OrthoDB" id="9797674at2"/>
<dbReference type="InterPro" id="IPR036318">
    <property type="entry name" value="FAD-bd_PCMH-like_sf"/>
</dbReference>
<dbReference type="PANTHER" id="PTHR22777:SF16">
    <property type="entry name" value="POLYAMINE EXPORT PROTEIN"/>
    <property type="match status" value="1"/>
</dbReference>
<evidence type="ECO:0000256" key="4">
    <source>
        <dbReference type="ARBA" id="ARBA00022519"/>
    </source>
</evidence>
<evidence type="ECO:0000256" key="15">
    <source>
        <dbReference type="SAM" id="Phobius"/>
    </source>
</evidence>
<evidence type="ECO:0000256" key="3">
    <source>
        <dbReference type="ARBA" id="ARBA00022475"/>
    </source>
</evidence>
<evidence type="ECO:0000256" key="11">
    <source>
        <dbReference type="ARBA" id="ARBA00038280"/>
    </source>
</evidence>
<feature type="transmembrane region" description="Helical" evidence="15">
    <location>
        <begin position="146"/>
        <end position="165"/>
    </location>
</feature>
<feature type="transmembrane region" description="Helical" evidence="15">
    <location>
        <begin position="186"/>
        <end position="208"/>
    </location>
</feature>
<dbReference type="SMART" id="SM01091">
    <property type="entry name" value="CorC_HlyC"/>
    <property type="match status" value="1"/>
</dbReference>
<dbReference type="Pfam" id="PF01595">
    <property type="entry name" value="CNNM"/>
    <property type="match status" value="1"/>
</dbReference>
<reference evidence="18 19" key="1">
    <citation type="submission" date="2018-12" db="EMBL/GenBank/DDBJ databases">
        <authorList>
            <consortium name="Pathogen Informatics"/>
        </authorList>
    </citation>
    <scope>NUCLEOTIDE SEQUENCE [LARGE SCALE GENOMIC DNA]</scope>
    <source>
        <strain evidence="18 19">NCTC12742</strain>
    </source>
</reference>
<dbReference type="SUPFAM" id="SSF56176">
    <property type="entry name" value="FAD-binding/transporter-associated domain-like"/>
    <property type="match status" value="1"/>
</dbReference>
<keyword evidence="8 13" id="KW-0129">CBS domain</keyword>
<feature type="domain" description="CBS" evidence="16">
    <location>
        <begin position="328"/>
        <end position="385"/>
    </location>
</feature>
<organism evidence="18 19">
    <name type="scientific">Neisseria weaveri</name>
    <dbReference type="NCBI Taxonomy" id="28091"/>
    <lineage>
        <taxon>Bacteria</taxon>
        <taxon>Pseudomonadati</taxon>
        <taxon>Pseudomonadota</taxon>
        <taxon>Betaproteobacteria</taxon>
        <taxon>Neisseriales</taxon>
        <taxon>Neisseriaceae</taxon>
        <taxon>Neisseria</taxon>
    </lineage>
</organism>
<dbReference type="CDD" id="cd04590">
    <property type="entry name" value="CBS_pair_CorC_HlyC_assoc"/>
    <property type="match status" value="1"/>
</dbReference>
<dbReference type="Pfam" id="PF03471">
    <property type="entry name" value="CorC_HlyC"/>
    <property type="match status" value="1"/>
</dbReference>
<keyword evidence="6" id="KW-0677">Repeat</keyword>
<keyword evidence="5 14" id="KW-0812">Transmembrane</keyword>
<evidence type="ECO:0000256" key="12">
    <source>
        <dbReference type="ARBA" id="ARBA00039818"/>
    </source>
</evidence>
<dbReference type="Pfam" id="PF00571">
    <property type="entry name" value="CBS"/>
    <property type="match status" value="1"/>
</dbReference>
<evidence type="ECO:0000256" key="13">
    <source>
        <dbReference type="PROSITE-ProRule" id="PRU00703"/>
    </source>
</evidence>
<name>A0A3S4ZAU9_9NEIS</name>
<evidence type="ECO:0000256" key="14">
    <source>
        <dbReference type="PROSITE-ProRule" id="PRU01193"/>
    </source>
</evidence>
<keyword evidence="9 14" id="KW-0472">Membrane</keyword>
<evidence type="ECO:0000256" key="7">
    <source>
        <dbReference type="ARBA" id="ARBA00022989"/>
    </source>
</evidence>
<comment type="subcellular location">
    <subcellularLocation>
        <location evidence="1">Cell inner membrane</location>
        <topology evidence="1">Multi-pass membrane protein</topology>
    </subcellularLocation>
</comment>
<comment type="function">
    <text evidence="10">Involved in cadaverine and putrescine tolerance in stationary phase. May facilitate the efflux of both cadaverine and putrescine from the cytoplasm, reducing potentially toxic levels under certain stress conditions.</text>
</comment>
<dbReference type="InterPro" id="IPR044751">
    <property type="entry name" value="Ion_transp-like_CBS"/>
</dbReference>
<dbReference type="PROSITE" id="PS51371">
    <property type="entry name" value="CBS"/>
    <property type="match status" value="1"/>
</dbReference>
<keyword evidence="7 14" id="KW-1133">Transmembrane helix</keyword>
<dbReference type="SUPFAM" id="SSF54631">
    <property type="entry name" value="CBS-domain pair"/>
    <property type="match status" value="1"/>
</dbReference>
<dbReference type="Gene3D" id="3.30.465.10">
    <property type="match status" value="1"/>
</dbReference>
<dbReference type="Gene3D" id="3.10.580.10">
    <property type="entry name" value="CBS-domain"/>
    <property type="match status" value="1"/>
</dbReference>
<evidence type="ECO:0000256" key="1">
    <source>
        <dbReference type="ARBA" id="ARBA00004429"/>
    </source>
</evidence>
<keyword evidence="2" id="KW-0813">Transport</keyword>
<dbReference type="GO" id="GO:0005886">
    <property type="term" value="C:plasma membrane"/>
    <property type="evidence" value="ECO:0007669"/>
    <property type="project" value="UniProtKB-SubCell"/>
</dbReference>
<feature type="transmembrane region" description="Helical" evidence="15">
    <location>
        <begin position="103"/>
        <end position="126"/>
    </location>
</feature>
<evidence type="ECO:0000256" key="5">
    <source>
        <dbReference type="ARBA" id="ARBA00022692"/>
    </source>
</evidence>
<dbReference type="PANTHER" id="PTHR22777">
    <property type="entry name" value="HEMOLYSIN-RELATED"/>
    <property type="match status" value="1"/>
</dbReference>
<feature type="domain" description="CNNM transmembrane" evidence="17">
    <location>
        <begin position="43"/>
        <end position="243"/>
    </location>
</feature>
<feature type="transmembrane region" description="Helical" evidence="15">
    <location>
        <begin position="41"/>
        <end position="66"/>
    </location>
</feature>
<comment type="similarity">
    <text evidence="11">Belongs to the UPF0053 family. PaeA subfamily.</text>
</comment>
<dbReference type="AlphaFoldDB" id="A0A3S4ZAU9"/>
<protein>
    <recommendedName>
        <fullName evidence="12">Polyamine export protein</fullName>
    </recommendedName>
</protein>
<dbReference type="PROSITE" id="PS51846">
    <property type="entry name" value="CNNM"/>
    <property type="match status" value="1"/>
</dbReference>
<dbReference type="InterPro" id="IPR000644">
    <property type="entry name" value="CBS_dom"/>
</dbReference>
<evidence type="ECO:0000256" key="9">
    <source>
        <dbReference type="ARBA" id="ARBA00023136"/>
    </source>
</evidence>
<dbReference type="InterPro" id="IPR046342">
    <property type="entry name" value="CBS_dom_sf"/>
</dbReference>
<evidence type="ECO:0000313" key="18">
    <source>
        <dbReference type="EMBL" id="VEJ52162.1"/>
    </source>
</evidence>
<evidence type="ECO:0000259" key="16">
    <source>
        <dbReference type="PROSITE" id="PS51371"/>
    </source>
</evidence>
<keyword evidence="19" id="KW-1185">Reference proteome</keyword>
<dbReference type="EMBL" id="LR134533">
    <property type="protein sequence ID" value="VEJ52162.1"/>
    <property type="molecule type" value="Genomic_DNA"/>
</dbReference>
<sequence>MLRIIPLSAGFVLRPSENRAFFFQTACVLKKCYNLFRLQQIIIFMSIIEAVFILFLLILISGFVSAAELSLASSRKIKLQVMGNEGDVRALEVLKMQEQPGSFITIVQIGLNAVAVLGGIIGEAAVRPFLSRLFSAYGGIPALETAASVLSFLLVTGFFILFADLMPKRFAMINPEKVAVRVVRPLLLLIFLLKPFVFVFDGLANWIFKALKISTVRTDQLTSEDIYAVVDAGAQAGVLKQQEHYLIENIFDMQERTVTSTMNTREYIVYVDKNDDAETVLAKMDEVPHSKILVCNGGLEKVIGYIESHTFLTLYLKEKNIRLTDRRVLRKALFIPDTLSLYEVLETFKNAGEDFAVIINEYALVVGVITLKDVMSIVMGDLVATEEEPQIIRRNETSWLIDGATPLEDVMRALDINTFPHSENYETIGGFMMYSLRKVPKKTDFVVFGKYKFEIIDTDNLKIDQLLVSIHHETESKED</sequence>
<evidence type="ECO:0000256" key="10">
    <source>
        <dbReference type="ARBA" id="ARBA00037177"/>
    </source>
</evidence>
<keyword evidence="3" id="KW-1003">Cell membrane</keyword>
<accession>A0A3S4ZAU9</accession>
<dbReference type="InterPro" id="IPR005170">
    <property type="entry name" value="Transptr-assoc_dom"/>
</dbReference>
<dbReference type="InterPro" id="IPR016169">
    <property type="entry name" value="FAD-bd_PCMH_sub2"/>
</dbReference>
<evidence type="ECO:0000256" key="6">
    <source>
        <dbReference type="ARBA" id="ARBA00022737"/>
    </source>
</evidence>
<gene>
    <name evidence="18" type="primary">ytfL</name>
    <name evidence="18" type="ORF">NCTC12742_02079</name>
</gene>
<evidence type="ECO:0000259" key="17">
    <source>
        <dbReference type="PROSITE" id="PS51846"/>
    </source>
</evidence>
<evidence type="ECO:0000313" key="19">
    <source>
        <dbReference type="Proteomes" id="UP000272771"/>
    </source>
</evidence>
<proteinExistence type="inferred from homology"/>
<keyword evidence="4" id="KW-0997">Cell inner membrane</keyword>
<evidence type="ECO:0000256" key="2">
    <source>
        <dbReference type="ARBA" id="ARBA00022448"/>
    </source>
</evidence>
<evidence type="ECO:0000256" key="8">
    <source>
        <dbReference type="ARBA" id="ARBA00023122"/>
    </source>
</evidence>